<dbReference type="HOGENOM" id="CLU_3000444_0_0_1"/>
<organism evidence="1 2">
    <name type="scientific">Emiliania huxleyi (strain CCMP1516)</name>
    <dbReference type="NCBI Taxonomy" id="280463"/>
    <lineage>
        <taxon>Eukaryota</taxon>
        <taxon>Haptista</taxon>
        <taxon>Haptophyta</taxon>
        <taxon>Prymnesiophyceae</taxon>
        <taxon>Isochrysidales</taxon>
        <taxon>Noelaerhabdaceae</taxon>
        <taxon>Emiliania</taxon>
    </lineage>
</organism>
<name>A0A0D3J212_EMIH1</name>
<dbReference type="Proteomes" id="UP000013827">
    <property type="component" value="Unassembled WGS sequence"/>
</dbReference>
<protein>
    <submittedName>
        <fullName evidence="1">Uncharacterized protein</fullName>
    </submittedName>
</protein>
<dbReference type="PaxDb" id="2903-EOD17547"/>
<reference evidence="2" key="1">
    <citation type="journal article" date="2013" name="Nature">
        <title>Pan genome of the phytoplankton Emiliania underpins its global distribution.</title>
        <authorList>
            <person name="Read B.A."/>
            <person name="Kegel J."/>
            <person name="Klute M.J."/>
            <person name="Kuo A."/>
            <person name="Lefebvre S.C."/>
            <person name="Maumus F."/>
            <person name="Mayer C."/>
            <person name="Miller J."/>
            <person name="Monier A."/>
            <person name="Salamov A."/>
            <person name="Young J."/>
            <person name="Aguilar M."/>
            <person name="Claverie J.M."/>
            <person name="Frickenhaus S."/>
            <person name="Gonzalez K."/>
            <person name="Herman E.K."/>
            <person name="Lin Y.C."/>
            <person name="Napier J."/>
            <person name="Ogata H."/>
            <person name="Sarno A.F."/>
            <person name="Shmutz J."/>
            <person name="Schroeder D."/>
            <person name="de Vargas C."/>
            <person name="Verret F."/>
            <person name="von Dassow P."/>
            <person name="Valentin K."/>
            <person name="Van de Peer Y."/>
            <person name="Wheeler G."/>
            <person name="Dacks J.B."/>
            <person name="Delwiche C.F."/>
            <person name="Dyhrman S.T."/>
            <person name="Glockner G."/>
            <person name="John U."/>
            <person name="Richards T."/>
            <person name="Worden A.Z."/>
            <person name="Zhang X."/>
            <person name="Grigoriev I.V."/>
            <person name="Allen A.E."/>
            <person name="Bidle K."/>
            <person name="Borodovsky M."/>
            <person name="Bowler C."/>
            <person name="Brownlee C."/>
            <person name="Cock J.M."/>
            <person name="Elias M."/>
            <person name="Gladyshev V.N."/>
            <person name="Groth M."/>
            <person name="Guda C."/>
            <person name="Hadaegh A."/>
            <person name="Iglesias-Rodriguez M.D."/>
            <person name="Jenkins J."/>
            <person name="Jones B.M."/>
            <person name="Lawson T."/>
            <person name="Leese F."/>
            <person name="Lindquist E."/>
            <person name="Lobanov A."/>
            <person name="Lomsadze A."/>
            <person name="Malik S.B."/>
            <person name="Marsh M.E."/>
            <person name="Mackinder L."/>
            <person name="Mock T."/>
            <person name="Mueller-Roeber B."/>
            <person name="Pagarete A."/>
            <person name="Parker M."/>
            <person name="Probert I."/>
            <person name="Quesneville H."/>
            <person name="Raines C."/>
            <person name="Rensing S.A."/>
            <person name="Riano-Pachon D.M."/>
            <person name="Richier S."/>
            <person name="Rokitta S."/>
            <person name="Shiraiwa Y."/>
            <person name="Soanes D.M."/>
            <person name="van der Giezen M."/>
            <person name="Wahlund T.M."/>
            <person name="Williams B."/>
            <person name="Wilson W."/>
            <person name="Wolfe G."/>
            <person name="Wurch L.L."/>
        </authorList>
    </citation>
    <scope>NUCLEOTIDE SEQUENCE</scope>
</reference>
<dbReference type="GeneID" id="17263697"/>
<accession>A0A0D3J212</accession>
<evidence type="ECO:0000313" key="2">
    <source>
        <dbReference type="Proteomes" id="UP000013827"/>
    </source>
</evidence>
<evidence type="ECO:0000313" key="1">
    <source>
        <dbReference type="EnsemblProtists" id="EOD17547"/>
    </source>
</evidence>
<proteinExistence type="predicted"/>
<dbReference type="AlphaFoldDB" id="A0A0D3J212"/>
<dbReference type="RefSeq" id="XP_005769976.1">
    <property type="nucleotide sequence ID" value="XM_005769919.1"/>
</dbReference>
<keyword evidence="2" id="KW-1185">Reference proteome</keyword>
<sequence length="61" mass="6018">MITEMRPTPRRVPVALLGSLIVDVEACGGSGGSGGGGLCMDDGGGRSTAGSHAAMARWMVG</sequence>
<reference evidence="1" key="2">
    <citation type="submission" date="2024-10" db="UniProtKB">
        <authorList>
            <consortium name="EnsemblProtists"/>
        </authorList>
    </citation>
    <scope>IDENTIFICATION</scope>
</reference>
<dbReference type="KEGG" id="ehx:EMIHUDRAFT_369971"/>
<dbReference type="EnsemblProtists" id="EOD17547">
    <property type="protein sequence ID" value="EOD17547"/>
    <property type="gene ID" value="EMIHUDRAFT_369971"/>
</dbReference>